<keyword evidence="7" id="KW-1185">Reference proteome</keyword>
<sequence length="158" mass="17811">MVPLLCPQYNLFSPHREDLPQFAQLDQQCLGGMWTLGGYEREWDSDNSVLRGIRLTTGGDLVAMGAFWQILEEAHITLLAVAQAHRRQGLGKILLQSLLATAAHRQLERATLEVRASNQVAMDLYHQFGFQLAGRRKSYYPDGEDALILWKNHLSPPA</sequence>
<evidence type="ECO:0000256" key="4">
    <source>
        <dbReference type="ARBA" id="ARBA00023315"/>
    </source>
</evidence>
<dbReference type="PROSITE" id="PS51186">
    <property type="entry name" value="GNAT"/>
    <property type="match status" value="1"/>
</dbReference>
<evidence type="ECO:0000256" key="1">
    <source>
        <dbReference type="ARBA" id="ARBA00005395"/>
    </source>
</evidence>
<dbReference type="PANTHER" id="PTHR43420:SF44">
    <property type="entry name" value="ACETYLTRANSFERASE YPEA"/>
    <property type="match status" value="1"/>
</dbReference>
<gene>
    <name evidence="6" type="primary">rimI</name>
    <name evidence="6" type="ORF">IQ217_00720</name>
</gene>
<keyword evidence="6" id="KW-0687">Ribonucleoprotein</keyword>
<evidence type="ECO:0000256" key="3">
    <source>
        <dbReference type="ARBA" id="ARBA00022679"/>
    </source>
</evidence>
<dbReference type="InterPro" id="IPR000182">
    <property type="entry name" value="GNAT_dom"/>
</dbReference>
<evidence type="ECO:0000313" key="7">
    <source>
        <dbReference type="Proteomes" id="UP000658720"/>
    </source>
</evidence>
<reference evidence="6 7" key="1">
    <citation type="submission" date="2020-10" db="EMBL/GenBank/DDBJ databases">
        <authorList>
            <person name="Castelo-Branco R."/>
            <person name="Eusebio N."/>
            <person name="Adriana R."/>
            <person name="Vieira A."/>
            <person name="Brugerolle De Fraissinette N."/>
            <person name="Rezende De Castro R."/>
            <person name="Schneider M.P."/>
            <person name="Vasconcelos V."/>
            <person name="Leao P.N."/>
        </authorList>
    </citation>
    <scope>NUCLEOTIDE SEQUENCE [LARGE SCALE GENOMIC DNA]</scope>
    <source>
        <strain evidence="6 7">LEGE 00031</strain>
    </source>
</reference>
<comment type="similarity">
    <text evidence="1">Belongs to the acetyltransferase family. RimI subfamily.</text>
</comment>
<keyword evidence="4" id="KW-0012">Acyltransferase</keyword>
<keyword evidence="2" id="KW-0963">Cytoplasm</keyword>
<comment type="caution">
    <text evidence="6">The sequence shown here is derived from an EMBL/GenBank/DDBJ whole genome shotgun (WGS) entry which is preliminary data.</text>
</comment>
<dbReference type="Proteomes" id="UP000658720">
    <property type="component" value="Unassembled WGS sequence"/>
</dbReference>
<dbReference type="InterPro" id="IPR016181">
    <property type="entry name" value="Acyl_CoA_acyltransferase"/>
</dbReference>
<accession>A0ABR9VPK4</accession>
<protein>
    <submittedName>
        <fullName evidence="6">Ribosomal protein S18-alanine N-acetyltransferase</fullName>
    </submittedName>
</protein>
<dbReference type="CDD" id="cd04301">
    <property type="entry name" value="NAT_SF"/>
    <property type="match status" value="1"/>
</dbReference>
<evidence type="ECO:0000259" key="5">
    <source>
        <dbReference type="PROSITE" id="PS51186"/>
    </source>
</evidence>
<feature type="domain" description="N-acetyltransferase" evidence="5">
    <location>
        <begin position="7"/>
        <end position="154"/>
    </location>
</feature>
<evidence type="ECO:0000256" key="2">
    <source>
        <dbReference type="ARBA" id="ARBA00022490"/>
    </source>
</evidence>
<dbReference type="SUPFAM" id="SSF55729">
    <property type="entry name" value="Acyl-CoA N-acyltransferases (Nat)"/>
    <property type="match status" value="1"/>
</dbReference>
<proteinExistence type="inferred from homology"/>
<keyword evidence="3" id="KW-0808">Transferase</keyword>
<dbReference type="RefSeq" id="WP_194018554.1">
    <property type="nucleotide sequence ID" value="NZ_JADEVV010000001.1"/>
</dbReference>
<dbReference type="InterPro" id="IPR006464">
    <property type="entry name" value="AcTrfase_RimI/Ard1"/>
</dbReference>
<evidence type="ECO:0000313" key="6">
    <source>
        <dbReference type="EMBL" id="MBE9252398.1"/>
    </source>
</evidence>
<dbReference type="InterPro" id="IPR050680">
    <property type="entry name" value="YpeA/RimI_acetyltransf"/>
</dbReference>
<dbReference type="Gene3D" id="3.40.630.30">
    <property type="match status" value="1"/>
</dbReference>
<dbReference type="NCBIfam" id="TIGR01575">
    <property type="entry name" value="rimI"/>
    <property type="match status" value="1"/>
</dbReference>
<organism evidence="6 7">
    <name type="scientific">Synechocystis salina LEGE 00031</name>
    <dbReference type="NCBI Taxonomy" id="1828736"/>
    <lineage>
        <taxon>Bacteria</taxon>
        <taxon>Bacillati</taxon>
        <taxon>Cyanobacteriota</taxon>
        <taxon>Cyanophyceae</taxon>
        <taxon>Synechococcales</taxon>
        <taxon>Merismopediaceae</taxon>
        <taxon>Synechocystis</taxon>
    </lineage>
</organism>
<dbReference type="Pfam" id="PF00583">
    <property type="entry name" value="Acetyltransf_1"/>
    <property type="match status" value="1"/>
</dbReference>
<dbReference type="GO" id="GO:0005840">
    <property type="term" value="C:ribosome"/>
    <property type="evidence" value="ECO:0007669"/>
    <property type="project" value="UniProtKB-KW"/>
</dbReference>
<dbReference type="PANTHER" id="PTHR43420">
    <property type="entry name" value="ACETYLTRANSFERASE"/>
    <property type="match status" value="1"/>
</dbReference>
<name>A0ABR9VPK4_9SYNC</name>
<dbReference type="EMBL" id="JADEVV010000001">
    <property type="protein sequence ID" value="MBE9252398.1"/>
    <property type="molecule type" value="Genomic_DNA"/>
</dbReference>
<keyword evidence="6" id="KW-0689">Ribosomal protein</keyword>